<evidence type="ECO:0000256" key="2">
    <source>
        <dbReference type="ARBA" id="ARBA00007015"/>
    </source>
</evidence>
<evidence type="ECO:0000256" key="4">
    <source>
        <dbReference type="ARBA" id="ARBA00022692"/>
    </source>
</evidence>
<gene>
    <name evidence="9" type="ORF">AK812_SmicGene8435</name>
</gene>
<dbReference type="Pfam" id="PF03092">
    <property type="entry name" value="BT1"/>
    <property type="match status" value="1"/>
</dbReference>
<feature type="transmembrane region" description="Helical" evidence="8">
    <location>
        <begin position="261"/>
        <end position="281"/>
    </location>
</feature>
<keyword evidence="3" id="KW-0813">Transport</keyword>
<keyword evidence="6 8" id="KW-0472">Membrane</keyword>
<sequence>MTSGDGMQPWTNRHLAFFVQYLLAAFAQSLPLSAMGLILNVDLDGRAHPEEVNAFYANALLAPALIRPLLGALSDGVRRCNCGRRPVLVLLQVIWALGLVQASVSRTRWGYFVAYTAVALCTGAAEAVLDGVSVELMRKTGRSATEVQAKSFSFKTAGSLAAFAASPLMLKVFSSHYMAVRVCALVPLATAIATLTTFPAFELPGRVGAGTNAHPGASSGQRQLCRLVPRGAWFGAIFLFVRGAMPTESDTFSGFVSTKVSGVWVSIIFACSNLGSLLALLSFQALPQCRRRLVPTIVATAILSAFVGAAVQCLLAAASPSMPWMYALGAAAVGAVDSLSFLPNLAICAQCAPKDFEAAGFALLSLILDLGDQASARMASFIVQAFDLGSGEDRSWARLPLFVALCRCAMLLPLPLCALLRGIQPVDDAQADQNCQLETTTMGSGNLDRDAADGSEWFHPYSSPGLKRALPGQTSRHFVAQMPRCSSVVVMMLAFAGDTKGQATAATELLRSERRIRDQRGWVQPQNELVIDEATSYRDVSTSVRLLRRVSEGWSSARRLTVGSADGDASGLWRTAMLMPHDDRLSHTPLAHESATDAIKRSPTSVLMQLGDSDPKTSRDSGFNEAISKHHHLQAAALLLTPHQDDLEFHRFRTDEELLKHGLHRDANYQMPHDDVDRMKWPPRQRSSPQTQRRR</sequence>
<dbReference type="OMA" id="FYAICET"/>
<organism evidence="9 10">
    <name type="scientific">Symbiodinium microadriaticum</name>
    <name type="common">Dinoflagellate</name>
    <name type="synonym">Zooxanthella microadriatica</name>
    <dbReference type="NCBI Taxonomy" id="2951"/>
    <lineage>
        <taxon>Eukaryota</taxon>
        <taxon>Sar</taxon>
        <taxon>Alveolata</taxon>
        <taxon>Dinophyceae</taxon>
        <taxon>Suessiales</taxon>
        <taxon>Symbiodiniaceae</taxon>
        <taxon>Symbiodinium</taxon>
    </lineage>
</organism>
<dbReference type="EMBL" id="LSRX01000124">
    <property type="protein sequence ID" value="OLQ08109.1"/>
    <property type="molecule type" value="Genomic_DNA"/>
</dbReference>
<keyword evidence="4 8" id="KW-0812">Transmembrane</keyword>
<evidence type="ECO:0000256" key="3">
    <source>
        <dbReference type="ARBA" id="ARBA00022448"/>
    </source>
</evidence>
<evidence type="ECO:0000256" key="8">
    <source>
        <dbReference type="SAM" id="Phobius"/>
    </source>
</evidence>
<proteinExistence type="inferred from homology"/>
<feature type="compositionally biased region" description="Basic and acidic residues" evidence="7">
    <location>
        <begin position="664"/>
        <end position="680"/>
    </location>
</feature>
<dbReference type="Proteomes" id="UP000186817">
    <property type="component" value="Unassembled WGS sequence"/>
</dbReference>
<evidence type="ECO:0000256" key="6">
    <source>
        <dbReference type="ARBA" id="ARBA00023136"/>
    </source>
</evidence>
<reference evidence="9 10" key="1">
    <citation type="submission" date="2016-02" db="EMBL/GenBank/DDBJ databases">
        <title>Genome analysis of coral dinoflagellate symbionts highlights evolutionary adaptations to a symbiotic lifestyle.</title>
        <authorList>
            <person name="Aranda M."/>
            <person name="Li Y."/>
            <person name="Liew Y.J."/>
            <person name="Baumgarten S."/>
            <person name="Simakov O."/>
            <person name="Wilson M."/>
            <person name="Piel J."/>
            <person name="Ashoor H."/>
            <person name="Bougouffa S."/>
            <person name="Bajic V.B."/>
            <person name="Ryu T."/>
            <person name="Ravasi T."/>
            <person name="Bayer T."/>
            <person name="Micklem G."/>
            <person name="Kim H."/>
            <person name="Bhak J."/>
            <person name="Lajeunesse T.C."/>
            <person name="Voolstra C.R."/>
        </authorList>
    </citation>
    <scope>NUCLEOTIDE SEQUENCE [LARGE SCALE GENOMIC DNA]</scope>
    <source>
        <strain evidence="9 10">CCMP2467</strain>
    </source>
</reference>
<feature type="transmembrane region" description="Helical" evidence="8">
    <location>
        <begin position="179"/>
        <end position="203"/>
    </location>
</feature>
<feature type="transmembrane region" description="Helical" evidence="8">
    <location>
        <begin position="293"/>
        <end position="318"/>
    </location>
</feature>
<protein>
    <submittedName>
        <fullName evidence="9">Uncharacterized protein</fullName>
    </submittedName>
</protein>
<comment type="caution">
    <text evidence="9">The sequence shown here is derived from an EMBL/GenBank/DDBJ whole genome shotgun (WGS) entry which is preliminary data.</text>
</comment>
<keyword evidence="5 8" id="KW-1133">Transmembrane helix</keyword>
<dbReference type="PANTHER" id="PTHR31585:SF0">
    <property type="entry name" value="FOLATE-BIOPTERIN TRANSPORTER 1, CHLOROPLASTIC"/>
    <property type="match status" value="1"/>
</dbReference>
<dbReference type="GO" id="GO:0016020">
    <property type="term" value="C:membrane"/>
    <property type="evidence" value="ECO:0007669"/>
    <property type="project" value="UniProtKB-SubCell"/>
</dbReference>
<dbReference type="AlphaFoldDB" id="A0A1Q9EKY9"/>
<feature type="transmembrane region" description="Helical" evidence="8">
    <location>
        <begin position="86"/>
        <end position="104"/>
    </location>
</feature>
<feature type="transmembrane region" description="Helical" evidence="8">
    <location>
        <begin position="110"/>
        <end position="132"/>
    </location>
</feature>
<feature type="region of interest" description="Disordered" evidence="7">
    <location>
        <begin position="664"/>
        <end position="695"/>
    </location>
</feature>
<evidence type="ECO:0000256" key="1">
    <source>
        <dbReference type="ARBA" id="ARBA00004141"/>
    </source>
</evidence>
<dbReference type="InterPro" id="IPR036259">
    <property type="entry name" value="MFS_trans_sf"/>
</dbReference>
<name>A0A1Q9EKY9_SYMMI</name>
<evidence type="ECO:0000313" key="10">
    <source>
        <dbReference type="Proteomes" id="UP000186817"/>
    </source>
</evidence>
<comment type="subcellular location">
    <subcellularLocation>
        <location evidence="1">Membrane</location>
        <topology evidence="1">Multi-pass membrane protein</topology>
    </subcellularLocation>
</comment>
<feature type="compositionally biased region" description="Low complexity" evidence="7">
    <location>
        <begin position="682"/>
        <end position="695"/>
    </location>
</feature>
<feature type="transmembrane region" description="Helical" evidence="8">
    <location>
        <begin position="55"/>
        <end position="74"/>
    </location>
</feature>
<accession>A0A1Q9EKY9</accession>
<evidence type="ECO:0000256" key="7">
    <source>
        <dbReference type="SAM" id="MobiDB-lite"/>
    </source>
</evidence>
<dbReference type="OrthoDB" id="420638at2759"/>
<dbReference type="Gene3D" id="1.20.1250.20">
    <property type="entry name" value="MFS general substrate transporter like domains"/>
    <property type="match status" value="1"/>
</dbReference>
<evidence type="ECO:0000313" key="9">
    <source>
        <dbReference type="EMBL" id="OLQ08109.1"/>
    </source>
</evidence>
<keyword evidence="10" id="KW-1185">Reference proteome</keyword>
<dbReference type="PANTHER" id="PTHR31585">
    <property type="entry name" value="FOLATE-BIOPTERIN TRANSPORTER 1, CHLOROPLASTIC"/>
    <property type="match status" value="1"/>
</dbReference>
<dbReference type="SUPFAM" id="SSF103473">
    <property type="entry name" value="MFS general substrate transporter"/>
    <property type="match status" value="1"/>
</dbReference>
<comment type="similarity">
    <text evidence="2">Belongs to the major facilitator superfamily. Folate-biopterin transporter (TC 2.A.71) family.</text>
</comment>
<evidence type="ECO:0000256" key="5">
    <source>
        <dbReference type="ARBA" id="ARBA00022989"/>
    </source>
</evidence>
<dbReference type="InterPro" id="IPR039309">
    <property type="entry name" value="BT1"/>
</dbReference>